<dbReference type="Gene3D" id="2.40.50.100">
    <property type="match status" value="1"/>
</dbReference>
<evidence type="ECO:0000256" key="2">
    <source>
        <dbReference type="SAM" id="Coils"/>
    </source>
</evidence>
<comment type="subcellular location">
    <subcellularLocation>
        <location evidence="1">Cell envelope</location>
    </subcellularLocation>
</comment>
<feature type="coiled-coil region" evidence="2">
    <location>
        <begin position="107"/>
        <end position="141"/>
    </location>
</feature>
<comment type="caution">
    <text evidence="6">The sequence shown here is derived from an EMBL/GenBank/DDBJ whole genome shotgun (WGS) entry which is preliminary data.</text>
</comment>
<keyword evidence="7" id="KW-1185">Reference proteome</keyword>
<keyword evidence="3" id="KW-1133">Transmembrane helix</keyword>
<evidence type="ECO:0000256" key="1">
    <source>
        <dbReference type="ARBA" id="ARBA00004196"/>
    </source>
</evidence>
<dbReference type="SUPFAM" id="SSF111369">
    <property type="entry name" value="HlyD-like secretion proteins"/>
    <property type="match status" value="2"/>
</dbReference>
<dbReference type="InterPro" id="IPR050739">
    <property type="entry name" value="MFP"/>
</dbReference>
<dbReference type="AlphaFoldDB" id="A0AA42CG73"/>
<evidence type="ECO:0000256" key="3">
    <source>
        <dbReference type="SAM" id="Phobius"/>
    </source>
</evidence>
<dbReference type="PANTHER" id="PTHR30386">
    <property type="entry name" value="MEMBRANE FUSION SUBUNIT OF EMRAB-TOLC MULTIDRUG EFFLUX PUMP"/>
    <property type="match status" value="1"/>
</dbReference>
<gene>
    <name evidence="6" type="ORF">OL599_03025</name>
</gene>
<dbReference type="Gene3D" id="1.10.287.470">
    <property type="entry name" value="Helix hairpin bin"/>
    <property type="match status" value="1"/>
</dbReference>
<evidence type="ECO:0000313" key="6">
    <source>
        <dbReference type="EMBL" id="MCW3473540.1"/>
    </source>
</evidence>
<proteinExistence type="predicted"/>
<dbReference type="Pfam" id="PF25917">
    <property type="entry name" value="BSH_RND"/>
    <property type="match status" value="1"/>
</dbReference>
<dbReference type="Proteomes" id="UP001165679">
    <property type="component" value="Unassembled WGS sequence"/>
</dbReference>
<dbReference type="EMBL" id="JAPDNT010000001">
    <property type="protein sequence ID" value="MCW3473540.1"/>
    <property type="molecule type" value="Genomic_DNA"/>
</dbReference>
<dbReference type="GO" id="GO:0055085">
    <property type="term" value="P:transmembrane transport"/>
    <property type="evidence" value="ECO:0007669"/>
    <property type="project" value="InterPro"/>
</dbReference>
<dbReference type="Gene3D" id="2.40.30.170">
    <property type="match status" value="1"/>
</dbReference>
<reference evidence="6" key="2">
    <citation type="submission" date="2022-10" db="EMBL/GenBank/DDBJ databases">
        <authorList>
            <person name="Trinh H.N."/>
        </authorList>
    </citation>
    <scope>NUCLEOTIDE SEQUENCE</scope>
    <source>
        <strain evidence="6">RN2-1</strain>
    </source>
</reference>
<evidence type="ECO:0000259" key="4">
    <source>
        <dbReference type="Pfam" id="PF25917"/>
    </source>
</evidence>
<evidence type="ECO:0000259" key="5">
    <source>
        <dbReference type="Pfam" id="PF25963"/>
    </source>
</evidence>
<accession>A0AA42CG73</accession>
<evidence type="ECO:0000313" key="7">
    <source>
        <dbReference type="Proteomes" id="UP001165679"/>
    </source>
</evidence>
<feature type="domain" description="p-hydroxybenzoic acid efflux pump subunit AaeA-like beta-barrel" evidence="5">
    <location>
        <begin position="264"/>
        <end position="353"/>
    </location>
</feature>
<dbReference type="InterPro" id="IPR058625">
    <property type="entry name" value="MdtA-like_BSH"/>
</dbReference>
<dbReference type="PANTHER" id="PTHR30386:SF19">
    <property type="entry name" value="MULTIDRUG EXPORT PROTEIN EMRA-RELATED"/>
    <property type="match status" value="1"/>
</dbReference>
<feature type="transmembrane region" description="Helical" evidence="3">
    <location>
        <begin position="31"/>
        <end position="50"/>
    </location>
</feature>
<sequence>MSQSAAAAPVPRVSVADTPLRRRARMRLLRPLLMLGGIAVVAVVSGTLWLKGGRIVSIDDAYVRAAKLAVSTDVSGIVAEVAVKEGQRVKRGDVLFRLDPHPFQIALAGAQANLAQVALAMEAMKRDYQRMLRDIDARQAQVQADQANFDRFANLVKGGGVTRAEYDDARFRLAANQAAVESLRTQAQVQLARLGGDAGIDVTRTPQYLQAKSQVDEAQRQLDHATVPAPFDGIATQVESVQPGMYLAAATAAFGLVSTERVWVEANPKETDLTHVKPGDPVQVTVDTYPDRIWKGTVETIAPASGAEFSVLPAQNASGNWVKVVQRIPLRVHVDRSPSDPELRAGMSVVVEIDTGHVRRLADIIP</sequence>
<keyword evidence="3" id="KW-0472">Membrane</keyword>
<dbReference type="RefSeq" id="WP_264712121.1">
    <property type="nucleotide sequence ID" value="NZ_JAPDNT010000001.1"/>
</dbReference>
<reference evidence="6" key="1">
    <citation type="submission" date="2022-09" db="EMBL/GenBank/DDBJ databases">
        <title>Rhodovastum sp. nov. RN2-1 isolated from soil in Seongnam, South Korea.</title>
        <authorList>
            <person name="Le N.T."/>
        </authorList>
    </citation>
    <scope>NUCLEOTIDE SEQUENCE</scope>
    <source>
        <strain evidence="6">RN2-1</strain>
    </source>
</reference>
<keyword evidence="2" id="KW-0175">Coiled coil</keyword>
<keyword evidence="3" id="KW-0812">Transmembrane</keyword>
<feature type="domain" description="Multidrug resistance protein MdtA-like barrel-sandwich hybrid" evidence="4">
    <location>
        <begin position="69"/>
        <end position="257"/>
    </location>
</feature>
<dbReference type="InterPro" id="IPR058634">
    <property type="entry name" value="AaeA-lik-b-barrel"/>
</dbReference>
<dbReference type="Pfam" id="PF25963">
    <property type="entry name" value="Beta-barrel_AAEA"/>
    <property type="match status" value="1"/>
</dbReference>
<dbReference type="GO" id="GO:0030313">
    <property type="term" value="C:cell envelope"/>
    <property type="evidence" value="ECO:0007669"/>
    <property type="project" value="UniProtKB-SubCell"/>
</dbReference>
<protein>
    <submittedName>
        <fullName evidence="6">HlyD family secretion protein</fullName>
    </submittedName>
</protein>
<organism evidence="6 7">
    <name type="scientific">Limobrevibacterium gyesilva</name>
    <dbReference type="NCBI Taxonomy" id="2991712"/>
    <lineage>
        <taxon>Bacteria</taxon>
        <taxon>Pseudomonadati</taxon>
        <taxon>Pseudomonadota</taxon>
        <taxon>Alphaproteobacteria</taxon>
        <taxon>Acetobacterales</taxon>
        <taxon>Acetobacteraceae</taxon>
        <taxon>Limobrevibacterium</taxon>
    </lineage>
</organism>
<name>A0AA42CG73_9PROT</name>